<evidence type="ECO:0000256" key="1">
    <source>
        <dbReference type="ARBA" id="ARBA00009991"/>
    </source>
</evidence>
<gene>
    <name evidence="9" type="ORF">M427DRAFT_115658</name>
</gene>
<feature type="domain" description="N-end rule aminoacyl transferase C-terminal" evidence="8">
    <location>
        <begin position="235"/>
        <end position="382"/>
    </location>
</feature>
<dbReference type="PANTHER" id="PTHR21367">
    <property type="entry name" value="ARGININE-TRNA-PROTEIN TRANSFERASE 1"/>
    <property type="match status" value="1"/>
</dbReference>
<dbReference type="Proteomes" id="UP000070544">
    <property type="component" value="Unassembled WGS sequence"/>
</dbReference>
<evidence type="ECO:0000259" key="7">
    <source>
        <dbReference type="Pfam" id="PF04376"/>
    </source>
</evidence>
<dbReference type="InterPro" id="IPR007471">
    <property type="entry name" value="N-end_Aminoacyl_Trfase_N"/>
</dbReference>
<dbReference type="InterPro" id="IPR007472">
    <property type="entry name" value="N-end_Aminoacyl_Trfase_C"/>
</dbReference>
<accession>A0A139A1Q5</accession>
<evidence type="ECO:0000256" key="3">
    <source>
        <dbReference type="ARBA" id="ARBA00022679"/>
    </source>
</evidence>
<dbReference type="EMBL" id="KQ965816">
    <property type="protein sequence ID" value="KXS10717.1"/>
    <property type="molecule type" value="Genomic_DNA"/>
</dbReference>
<evidence type="ECO:0000256" key="5">
    <source>
        <dbReference type="ARBA" id="ARBA00023315"/>
    </source>
</evidence>
<evidence type="ECO:0000256" key="2">
    <source>
        <dbReference type="ARBA" id="ARBA00012025"/>
    </source>
</evidence>
<dbReference type="GO" id="GO:0004057">
    <property type="term" value="F:arginyl-tRNA--protein transferase activity"/>
    <property type="evidence" value="ECO:0007669"/>
    <property type="project" value="UniProtKB-EC"/>
</dbReference>
<feature type="domain" description="N-end aminoacyl transferase N-terminal" evidence="7">
    <location>
        <begin position="14"/>
        <end position="102"/>
    </location>
</feature>
<comment type="similarity">
    <text evidence="1">Belongs to the R-transferase family.</text>
</comment>
<dbReference type="OMA" id="SDRMVYS"/>
<dbReference type="EC" id="2.3.2.8" evidence="2"/>
<feature type="compositionally biased region" description="Acidic residues" evidence="6">
    <location>
        <begin position="126"/>
        <end position="143"/>
    </location>
</feature>
<reference evidence="9 10" key="1">
    <citation type="journal article" date="2015" name="Genome Biol. Evol.">
        <title>Phylogenomic analyses indicate that early fungi evolved digesting cell walls of algal ancestors of land plants.</title>
        <authorList>
            <person name="Chang Y."/>
            <person name="Wang S."/>
            <person name="Sekimoto S."/>
            <person name="Aerts A.L."/>
            <person name="Choi C."/>
            <person name="Clum A."/>
            <person name="LaButti K.M."/>
            <person name="Lindquist E.A."/>
            <person name="Yee Ngan C."/>
            <person name="Ohm R.A."/>
            <person name="Salamov A.A."/>
            <person name="Grigoriev I.V."/>
            <person name="Spatafora J.W."/>
            <person name="Berbee M.L."/>
        </authorList>
    </citation>
    <scope>NUCLEOTIDE SEQUENCE [LARGE SCALE GENOMIC DNA]</scope>
    <source>
        <strain evidence="9 10">JEL478</strain>
    </source>
</reference>
<dbReference type="PANTHER" id="PTHR21367:SF1">
    <property type="entry name" value="ARGINYL-TRNA--PROTEIN TRANSFERASE 1"/>
    <property type="match status" value="1"/>
</dbReference>
<name>A0A139A1Q5_GONPJ</name>
<dbReference type="InterPro" id="IPR030700">
    <property type="entry name" value="N-end_Aminoacyl_Trfase"/>
</dbReference>
<evidence type="ECO:0000256" key="4">
    <source>
        <dbReference type="ARBA" id="ARBA00022786"/>
    </source>
</evidence>
<dbReference type="GO" id="GO:0005737">
    <property type="term" value="C:cytoplasm"/>
    <property type="evidence" value="ECO:0007669"/>
    <property type="project" value="TreeGrafter"/>
</dbReference>
<dbReference type="OrthoDB" id="74183at2759"/>
<dbReference type="Pfam" id="PF04377">
    <property type="entry name" value="ATE_C"/>
    <property type="match status" value="1"/>
</dbReference>
<keyword evidence="5" id="KW-0012">Acyltransferase</keyword>
<feature type="non-terminal residue" evidence="9">
    <location>
        <position position="501"/>
    </location>
</feature>
<dbReference type="STRING" id="1344416.A0A139A1Q5"/>
<protein>
    <recommendedName>
        <fullName evidence="2">arginyltransferase</fullName>
        <ecNumber evidence="2">2.3.2.8</ecNumber>
    </recommendedName>
</protein>
<dbReference type="Pfam" id="PF04376">
    <property type="entry name" value="ATE_N"/>
    <property type="match status" value="1"/>
</dbReference>
<feature type="region of interest" description="Disordered" evidence="6">
    <location>
        <begin position="115"/>
        <end position="144"/>
    </location>
</feature>
<evidence type="ECO:0000259" key="8">
    <source>
        <dbReference type="Pfam" id="PF04377"/>
    </source>
</evidence>
<dbReference type="InterPro" id="IPR017137">
    <property type="entry name" value="Arg-tRNA-P_Trfase_1_euk"/>
</dbReference>
<evidence type="ECO:0000313" key="10">
    <source>
        <dbReference type="Proteomes" id="UP000070544"/>
    </source>
</evidence>
<keyword evidence="4" id="KW-0833">Ubl conjugation pathway</keyword>
<dbReference type="PIRSF" id="PIRSF037207">
    <property type="entry name" value="ATE1_euk"/>
    <property type="match status" value="1"/>
</dbReference>
<keyword evidence="3 9" id="KW-0808">Transferase</keyword>
<dbReference type="AlphaFoldDB" id="A0A139A1Q5"/>
<sequence>MPVSFVTPAGTHASDCGYCKSEDSSHTYEDGRKVFVKSKKSKISYGMWAHQLSCQDYQDLIDHGWRRSGKYLYKPNLRKSCCPQYTIRLDATLFRPSKSHKKVVRRVARFLGGDWKPKEKNGTGEPEPENEEEMKDAPINDDAEDRRIEVEEFVPQVDLTEDILTVDTTTEGIPAAALSSAQNVANSSHRKASRKKVLAQGVSWWVVIQEAEGAAQGREHELQVTLTPSKFESDTFELYKKYQQAVHHDDPSRLTKKQYSGFLVDSPLSVEKIDELPRTEAGSDPLISGYGSFHQKYYLDGRLAAVAVLDILPRCVSSVYFMYDPEFSFLSPGVYGALREIAFTLNLSRLLPDLKYYYMGFYIHSCVKMRYKAQYHPSDLLDPVQFRWVPFDVCGPILDSHKFASFVEIRELEQSQSLGDQPPDQVDPFVPKTWTDGGAALGNTWTVPPDSITNQSLDELILFTQGKIIPLSRARNYSDRREELREYLAAVGLEIGGRMVV</sequence>
<keyword evidence="10" id="KW-1185">Reference proteome</keyword>
<proteinExistence type="inferred from homology"/>
<evidence type="ECO:0000313" key="9">
    <source>
        <dbReference type="EMBL" id="KXS10717.1"/>
    </source>
</evidence>
<organism evidence="9 10">
    <name type="scientific">Gonapodya prolifera (strain JEL478)</name>
    <name type="common">Monoblepharis prolifera</name>
    <dbReference type="NCBI Taxonomy" id="1344416"/>
    <lineage>
        <taxon>Eukaryota</taxon>
        <taxon>Fungi</taxon>
        <taxon>Fungi incertae sedis</taxon>
        <taxon>Chytridiomycota</taxon>
        <taxon>Chytridiomycota incertae sedis</taxon>
        <taxon>Monoblepharidomycetes</taxon>
        <taxon>Monoblepharidales</taxon>
        <taxon>Gonapodyaceae</taxon>
        <taxon>Gonapodya</taxon>
    </lineage>
</organism>
<evidence type="ECO:0000256" key="6">
    <source>
        <dbReference type="SAM" id="MobiDB-lite"/>
    </source>
</evidence>